<comment type="similarity">
    <text evidence="8">Belongs to the methyltransferase superfamily.</text>
</comment>
<dbReference type="GO" id="GO:0032259">
    <property type="term" value="P:methylation"/>
    <property type="evidence" value="ECO:0007669"/>
    <property type="project" value="UniProtKB-KW"/>
</dbReference>
<reference evidence="11 12" key="1">
    <citation type="submission" date="2019-09" db="EMBL/GenBank/DDBJ databases">
        <title>Whole-genome sequence of the purple sulfur bacterium Thiohalocapsa marina DSM 19078.</title>
        <authorList>
            <person name="Kyndt J.A."/>
            <person name="Meyer T.E."/>
        </authorList>
    </citation>
    <scope>NUCLEOTIDE SEQUENCE [LARGE SCALE GENOMIC DNA]</scope>
    <source>
        <strain evidence="11 12">DSM 19078</strain>
    </source>
</reference>
<dbReference type="Pfam" id="PF08241">
    <property type="entry name" value="Methyltransf_11"/>
    <property type="match status" value="1"/>
</dbReference>
<keyword evidence="12" id="KW-1185">Reference proteome</keyword>
<evidence type="ECO:0000256" key="3">
    <source>
        <dbReference type="ARBA" id="ARBA00012327"/>
    </source>
</evidence>
<comment type="caution">
    <text evidence="11">The sequence shown here is derived from an EMBL/GenBank/DDBJ whole genome shotgun (WGS) entry which is preliminary data.</text>
</comment>
<dbReference type="InterPro" id="IPR029063">
    <property type="entry name" value="SAM-dependent_MTases_sf"/>
</dbReference>
<evidence type="ECO:0000256" key="2">
    <source>
        <dbReference type="ARBA" id="ARBA00004746"/>
    </source>
</evidence>
<dbReference type="OrthoDB" id="9760689at2"/>
<evidence type="ECO:0000256" key="6">
    <source>
        <dbReference type="ARBA" id="ARBA00022691"/>
    </source>
</evidence>
<evidence type="ECO:0000256" key="1">
    <source>
        <dbReference type="ARBA" id="ARBA00000852"/>
    </source>
</evidence>
<dbReference type="NCBIfam" id="TIGR02072">
    <property type="entry name" value="BioC"/>
    <property type="match status" value="1"/>
</dbReference>
<dbReference type="AlphaFoldDB" id="A0A5M8FVP9"/>
<dbReference type="PANTHER" id="PTHR13090">
    <property type="entry name" value="ARGININE-HYDROXYLASE NDUFAF5, MITOCHONDRIAL"/>
    <property type="match status" value="1"/>
</dbReference>
<dbReference type="SUPFAM" id="SSF53335">
    <property type="entry name" value="S-adenosyl-L-methionine-dependent methyltransferases"/>
    <property type="match status" value="1"/>
</dbReference>
<evidence type="ECO:0000256" key="8">
    <source>
        <dbReference type="HAMAP-Rule" id="MF_00835"/>
    </source>
</evidence>
<name>A0A5M8FVP9_9GAMM</name>
<proteinExistence type="inferred from homology"/>
<evidence type="ECO:0000259" key="10">
    <source>
        <dbReference type="Pfam" id="PF08241"/>
    </source>
</evidence>
<dbReference type="Proteomes" id="UP000322981">
    <property type="component" value="Unassembled WGS sequence"/>
</dbReference>
<dbReference type="GO" id="GO:0102130">
    <property type="term" value="F:malonyl-CoA methyltransferase activity"/>
    <property type="evidence" value="ECO:0007669"/>
    <property type="project" value="UniProtKB-EC"/>
</dbReference>
<dbReference type="InterPro" id="IPR011814">
    <property type="entry name" value="BioC"/>
</dbReference>
<dbReference type="Gene3D" id="3.40.50.150">
    <property type="entry name" value="Vaccinia Virus protein VP39"/>
    <property type="match status" value="1"/>
</dbReference>
<dbReference type="PANTHER" id="PTHR13090:SF1">
    <property type="entry name" value="ARGININE-HYDROXYLASE NDUFAF5, MITOCHONDRIAL"/>
    <property type="match status" value="1"/>
</dbReference>
<dbReference type="InterPro" id="IPR013216">
    <property type="entry name" value="Methyltransf_11"/>
</dbReference>
<keyword evidence="5 8" id="KW-0808">Transferase</keyword>
<dbReference type="RefSeq" id="WP_150089358.1">
    <property type="nucleotide sequence ID" value="NZ_JBFUOH010000011.1"/>
</dbReference>
<accession>A0A5M8FVP9</accession>
<gene>
    <name evidence="8 11" type="primary">bioC</name>
    <name evidence="11" type="ORF">F2Q65_00615</name>
</gene>
<evidence type="ECO:0000256" key="4">
    <source>
        <dbReference type="ARBA" id="ARBA00022603"/>
    </source>
</evidence>
<dbReference type="EC" id="2.1.1.197" evidence="3 8"/>
<dbReference type="GO" id="GO:0009102">
    <property type="term" value="P:biotin biosynthetic process"/>
    <property type="evidence" value="ECO:0007669"/>
    <property type="project" value="UniProtKB-UniRule"/>
</dbReference>
<dbReference type="EMBL" id="VWXX01000001">
    <property type="protein sequence ID" value="KAA6187779.1"/>
    <property type="molecule type" value="Genomic_DNA"/>
</dbReference>
<organism evidence="11 12">
    <name type="scientific">Thiohalocapsa marina</name>
    <dbReference type="NCBI Taxonomy" id="424902"/>
    <lineage>
        <taxon>Bacteria</taxon>
        <taxon>Pseudomonadati</taxon>
        <taxon>Pseudomonadota</taxon>
        <taxon>Gammaproteobacteria</taxon>
        <taxon>Chromatiales</taxon>
        <taxon>Chromatiaceae</taxon>
        <taxon>Thiohalocapsa</taxon>
    </lineage>
</organism>
<feature type="compositionally biased region" description="Low complexity" evidence="9">
    <location>
        <begin position="299"/>
        <end position="314"/>
    </location>
</feature>
<evidence type="ECO:0000313" key="11">
    <source>
        <dbReference type="EMBL" id="KAA6187779.1"/>
    </source>
</evidence>
<dbReference type="GO" id="GO:0010340">
    <property type="term" value="F:carboxyl-O-methyltransferase activity"/>
    <property type="evidence" value="ECO:0007669"/>
    <property type="project" value="UniProtKB-UniRule"/>
</dbReference>
<comment type="pathway">
    <text evidence="2 8">Cofactor biosynthesis; biotin biosynthesis.</text>
</comment>
<keyword evidence="4 8" id="KW-0489">Methyltransferase</keyword>
<comment type="catalytic activity">
    <reaction evidence="1 8">
        <text>malonyl-[ACP] + S-adenosyl-L-methionine = malonyl-[ACP] methyl ester + S-adenosyl-L-homocysteine</text>
        <dbReference type="Rhea" id="RHEA:17105"/>
        <dbReference type="Rhea" id="RHEA-COMP:9623"/>
        <dbReference type="Rhea" id="RHEA-COMP:9954"/>
        <dbReference type="ChEBI" id="CHEBI:57856"/>
        <dbReference type="ChEBI" id="CHEBI:59789"/>
        <dbReference type="ChEBI" id="CHEBI:78449"/>
        <dbReference type="ChEBI" id="CHEBI:78845"/>
        <dbReference type="EC" id="2.1.1.197"/>
    </reaction>
</comment>
<keyword evidence="6 8" id="KW-0949">S-adenosyl-L-methionine</keyword>
<keyword evidence="7 8" id="KW-0093">Biotin biosynthesis</keyword>
<evidence type="ECO:0000256" key="9">
    <source>
        <dbReference type="SAM" id="MobiDB-lite"/>
    </source>
</evidence>
<protein>
    <recommendedName>
        <fullName evidence="3 8">Malonyl-[acyl-carrier protein] O-methyltransferase</fullName>
        <shortName evidence="8">Malonyl-ACP O-methyltransferase</shortName>
        <ecNumber evidence="3 8">2.1.1.197</ecNumber>
    </recommendedName>
    <alternativeName>
        <fullName evidence="8">Biotin synthesis protein BioC</fullName>
    </alternativeName>
</protein>
<comment type="function">
    <text evidence="8">Converts the free carboxyl group of a malonyl-thioester to its methyl ester by transfer of a methyl group from S-adenosyl-L-methionine (SAM). It allows to synthesize pimeloyl-ACP via the fatty acid synthetic pathway.</text>
</comment>
<sequence length="314" mass="34265">MSHIDKAAARRAFEQAASSYDAAAVLQQEMTSRLLERLDYVRLAPRAVLDLGCGTGFALDGLARRYRQARLYGLDFSVGMLHRARRRGSWRNRPRLLCADLEALPLADASVDLIFSNAALQWANDLDQVFAELQRVLRPGGLLMFTSFGPDTLQELRAAWAAADGGAHVSPFIDMHDVGDALVRARFADPVMDAERITLTYGHVGDLMRDLKQLGARNALSDRARGMTGRRRLAAVQQAYERHRHQGRLPATWEVVYGHAWIGDKQPGQFGNQFATADGVAVPVSAIQRLGPTPGSVPGQGQAPAAAPQGFSTP</sequence>
<dbReference type="HAMAP" id="MF_00835">
    <property type="entry name" value="BioC"/>
    <property type="match status" value="1"/>
</dbReference>
<feature type="region of interest" description="Disordered" evidence="9">
    <location>
        <begin position="291"/>
        <end position="314"/>
    </location>
</feature>
<evidence type="ECO:0000256" key="5">
    <source>
        <dbReference type="ARBA" id="ARBA00022679"/>
    </source>
</evidence>
<evidence type="ECO:0000313" key="12">
    <source>
        <dbReference type="Proteomes" id="UP000322981"/>
    </source>
</evidence>
<feature type="domain" description="Methyltransferase type 11" evidence="10">
    <location>
        <begin position="49"/>
        <end position="145"/>
    </location>
</feature>
<evidence type="ECO:0000256" key="7">
    <source>
        <dbReference type="ARBA" id="ARBA00022756"/>
    </source>
</evidence>
<dbReference type="InterPro" id="IPR050602">
    <property type="entry name" value="Malonyl-ACP_OMT"/>
</dbReference>
<dbReference type="UniPathway" id="UPA00078"/>
<dbReference type="CDD" id="cd02440">
    <property type="entry name" value="AdoMet_MTases"/>
    <property type="match status" value="1"/>
</dbReference>
<dbReference type="GO" id="GO:0008757">
    <property type="term" value="F:S-adenosylmethionine-dependent methyltransferase activity"/>
    <property type="evidence" value="ECO:0007669"/>
    <property type="project" value="InterPro"/>
</dbReference>